<keyword evidence="3" id="KW-0677">Repeat</keyword>
<feature type="repeat" description="TPR" evidence="5">
    <location>
        <begin position="113"/>
        <end position="146"/>
    </location>
</feature>
<keyword evidence="4 5" id="KW-0802">TPR repeat</keyword>
<dbReference type="InterPro" id="IPR019734">
    <property type="entry name" value="TPR_rpt"/>
</dbReference>
<keyword evidence="2" id="KW-0963">Cytoplasm</keyword>
<evidence type="ECO:0000256" key="3">
    <source>
        <dbReference type="ARBA" id="ARBA00022737"/>
    </source>
</evidence>
<dbReference type="EMBL" id="VCAZ01000213">
    <property type="protein sequence ID" value="TTI15321.1"/>
    <property type="molecule type" value="Genomic_DNA"/>
</dbReference>
<dbReference type="PANTHER" id="PTHR45984:SF3">
    <property type="entry name" value="SPERM-ASSOCIATED ANTIGEN 1"/>
    <property type="match status" value="1"/>
</dbReference>
<evidence type="ECO:0000313" key="7">
    <source>
        <dbReference type="EMBL" id="TTI15321.1"/>
    </source>
</evidence>
<dbReference type="Gene3D" id="1.25.40.10">
    <property type="entry name" value="Tetratricopeptide repeat domain"/>
    <property type="match status" value="2"/>
</dbReference>
<name>A0A556VBJ1_BAGYA</name>
<protein>
    <submittedName>
        <fullName evidence="7">Sperm-associated antigen 1A</fullName>
    </submittedName>
</protein>
<evidence type="ECO:0000256" key="5">
    <source>
        <dbReference type="PROSITE-ProRule" id="PRU00339"/>
    </source>
</evidence>
<evidence type="ECO:0000313" key="8">
    <source>
        <dbReference type="Proteomes" id="UP000319801"/>
    </source>
</evidence>
<evidence type="ECO:0000256" key="1">
    <source>
        <dbReference type="ARBA" id="ARBA00004496"/>
    </source>
</evidence>
<dbReference type="SMART" id="SM00028">
    <property type="entry name" value="TPR"/>
    <property type="match status" value="2"/>
</dbReference>
<gene>
    <name evidence="7" type="ORF">Baya_15329</name>
</gene>
<dbReference type="InterPro" id="IPR011990">
    <property type="entry name" value="TPR-like_helical_dom_sf"/>
</dbReference>
<dbReference type="PANTHER" id="PTHR45984">
    <property type="entry name" value="RNA (RNA) POLYMERASE II ASSOCIATED PROTEIN HOMOLOG"/>
    <property type="match status" value="1"/>
</dbReference>
<organism evidence="7 8">
    <name type="scientific">Bagarius yarrelli</name>
    <name type="common">Goonch</name>
    <name type="synonym">Bagrus yarrelli</name>
    <dbReference type="NCBI Taxonomy" id="175774"/>
    <lineage>
        <taxon>Eukaryota</taxon>
        <taxon>Metazoa</taxon>
        <taxon>Chordata</taxon>
        <taxon>Craniata</taxon>
        <taxon>Vertebrata</taxon>
        <taxon>Euteleostomi</taxon>
        <taxon>Actinopterygii</taxon>
        <taxon>Neopterygii</taxon>
        <taxon>Teleostei</taxon>
        <taxon>Ostariophysi</taxon>
        <taxon>Siluriformes</taxon>
        <taxon>Sisoridae</taxon>
        <taxon>Sisorinae</taxon>
        <taxon>Bagarius</taxon>
    </lineage>
</organism>
<comment type="caution">
    <text evidence="7">The sequence shown here is derived from an EMBL/GenBank/DDBJ whole genome shotgun (WGS) entry which is preliminary data.</text>
</comment>
<dbReference type="OrthoDB" id="2942533at2759"/>
<keyword evidence="6" id="KW-0175">Coiled coil</keyword>
<dbReference type="Proteomes" id="UP000319801">
    <property type="component" value="Unassembled WGS sequence"/>
</dbReference>
<comment type="subcellular location">
    <subcellularLocation>
        <location evidence="1">Cytoplasm</location>
    </subcellularLocation>
</comment>
<evidence type="ECO:0000256" key="4">
    <source>
        <dbReference type="ARBA" id="ARBA00022803"/>
    </source>
</evidence>
<evidence type="ECO:0000256" key="6">
    <source>
        <dbReference type="SAM" id="Coils"/>
    </source>
</evidence>
<dbReference type="GO" id="GO:0005829">
    <property type="term" value="C:cytosol"/>
    <property type="evidence" value="ECO:0007669"/>
    <property type="project" value="TreeGrafter"/>
</dbReference>
<sequence>MVSALELRPFSLKPLLRRAMAYEALERYRKAYVDYKTVLQIDSSVQAANDSIHRITKQLIEQDGSDWREKLPEIPNVPISAQQHRREELSAEVLQARAARAEEEKARKAEARFTQLKQEGNDLVKKGEFDKAVEKYSECIAMKPSECSVYTNSEAEQELQEVTVLLRASLLEPETQGN</sequence>
<accession>A0A556VBJ1</accession>
<dbReference type="SUPFAM" id="SSF48452">
    <property type="entry name" value="TPR-like"/>
    <property type="match status" value="1"/>
</dbReference>
<dbReference type="AlphaFoldDB" id="A0A556VBJ1"/>
<evidence type="ECO:0000256" key="2">
    <source>
        <dbReference type="ARBA" id="ARBA00022490"/>
    </source>
</evidence>
<dbReference type="InterPro" id="IPR051982">
    <property type="entry name" value="CiliaryAsmbly_MitoImport"/>
</dbReference>
<dbReference type="PROSITE" id="PS50005">
    <property type="entry name" value="TPR"/>
    <property type="match status" value="1"/>
</dbReference>
<keyword evidence="8" id="KW-1185">Reference proteome</keyword>
<reference evidence="7 8" key="1">
    <citation type="journal article" date="2019" name="Genome Biol. Evol.">
        <title>Whole-Genome Sequencing of the Giant Devil Catfish, Bagarius yarrelli.</title>
        <authorList>
            <person name="Jiang W."/>
            <person name="Lv Y."/>
            <person name="Cheng L."/>
            <person name="Yang K."/>
            <person name="Chao B."/>
            <person name="Wang X."/>
            <person name="Li Y."/>
            <person name="Pan X."/>
            <person name="You X."/>
            <person name="Zhang Y."/>
            <person name="Yang J."/>
            <person name="Li J."/>
            <person name="Zhang X."/>
            <person name="Liu S."/>
            <person name="Sun C."/>
            <person name="Yang J."/>
            <person name="Shi Q."/>
        </authorList>
    </citation>
    <scope>NUCLEOTIDE SEQUENCE [LARGE SCALE GENOMIC DNA]</scope>
    <source>
        <strain evidence="7">JWS20170419001</strain>
        <tissue evidence="7">Muscle</tissue>
    </source>
</reference>
<proteinExistence type="predicted"/>
<feature type="coiled-coil region" evidence="6">
    <location>
        <begin position="84"/>
        <end position="126"/>
    </location>
</feature>